<dbReference type="Proteomes" id="UP001164250">
    <property type="component" value="Chromosome 10"/>
</dbReference>
<evidence type="ECO:0000313" key="2">
    <source>
        <dbReference type="Proteomes" id="UP001164250"/>
    </source>
</evidence>
<organism evidence="1 2">
    <name type="scientific">Pistacia atlantica</name>
    <dbReference type="NCBI Taxonomy" id="434234"/>
    <lineage>
        <taxon>Eukaryota</taxon>
        <taxon>Viridiplantae</taxon>
        <taxon>Streptophyta</taxon>
        <taxon>Embryophyta</taxon>
        <taxon>Tracheophyta</taxon>
        <taxon>Spermatophyta</taxon>
        <taxon>Magnoliopsida</taxon>
        <taxon>eudicotyledons</taxon>
        <taxon>Gunneridae</taxon>
        <taxon>Pentapetalae</taxon>
        <taxon>rosids</taxon>
        <taxon>malvids</taxon>
        <taxon>Sapindales</taxon>
        <taxon>Anacardiaceae</taxon>
        <taxon>Pistacia</taxon>
    </lineage>
</organism>
<reference evidence="2" key="1">
    <citation type="journal article" date="2023" name="G3 (Bethesda)">
        <title>Genome assembly and association tests identify interacting loci associated with vigor, precocity, and sex in interspecific pistachio rootstocks.</title>
        <authorList>
            <person name="Palmer W."/>
            <person name="Jacygrad E."/>
            <person name="Sagayaradj S."/>
            <person name="Cavanaugh K."/>
            <person name="Han R."/>
            <person name="Bertier L."/>
            <person name="Beede B."/>
            <person name="Kafkas S."/>
            <person name="Golino D."/>
            <person name="Preece J."/>
            <person name="Michelmore R."/>
        </authorList>
    </citation>
    <scope>NUCLEOTIDE SEQUENCE [LARGE SCALE GENOMIC DNA]</scope>
</reference>
<comment type="caution">
    <text evidence="1">The sequence shown here is derived from an EMBL/GenBank/DDBJ whole genome shotgun (WGS) entry which is preliminary data.</text>
</comment>
<keyword evidence="2" id="KW-1185">Reference proteome</keyword>
<name>A0ACC1AKB5_9ROSI</name>
<protein>
    <submittedName>
        <fullName evidence="1">Uncharacterized protein</fullName>
    </submittedName>
</protein>
<proteinExistence type="predicted"/>
<accession>A0ACC1AKB5</accession>
<dbReference type="EMBL" id="CM047906">
    <property type="protein sequence ID" value="KAJ0087113.1"/>
    <property type="molecule type" value="Genomic_DNA"/>
</dbReference>
<sequence>MVSHGTPFQLILLVEILLIAATAATLVSTIAKPGCNDTCGDVKIPYPFGTTPNCYFNEDFFINCSYFKNSLKPFLRNSNIDITSISWDGRLLVPNDVTSDCYTDGEPNDEDSNSWSSMDTGNLNVTISNTENKFIVIGCDSYAYIRGSIDDKIYRTGCISFCDNKDDVVDGPCTGNGCCQIDIPKGLTNINVTAYSFYNHSSVSKFNPCTYAFLTEKTQFNFSTAYLGSLPQEEYSFVLDWSVTGNGQCEEAKNSSSYACKENAECYVREEYGDRSGYLCRCEKGYQGNPYLSHGCQDIDECSNPDSNNCTQTCINEEGSYTCKCHEGFHGDGRKYGEGCIADVDLPSQFPLVKVALDQLKEVAELAKICLNMKGEERPTMREVAMELDGLRLMHKHSWVNAELYLEETERLLNDNSDVYKYGDGSNTTAGYDSLKDHVLEVLDDGR</sequence>
<gene>
    <name evidence="1" type="ORF">Patl1_08234</name>
</gene>
<evidence type="ECO:0000313" key="1">
    <source>
        <dbReference type="EMBL" id="KAJ0087113.1"/>
    </source>
</evidence>